<accession>A0A5S5BAY4</accession>
<reference evidence="2 3" key="1">
    <citation type="submission" date="2019-07" db="EMBL/GenBank/DDBJ databases">
        <title>Deep subsurface shale carbon reservoir microbial communities from Ohio and West Virginia, USA.</title>
        <authorList>
            <person name="Wrighton K."/>
        </authorList>
    </citation>
    <scope>NUCLEOTIDE SEQUENCE [LARGE SCALE GENOMIC DNA]</scope>
    <source>
        <strain evidence="2 3">NP_8Ht</strain>
    </source>
</reference>
<feature type="region of interest" description="Disordered" evidence="1">
    <location>
        <begin position="1"/>
        <end position="20"/>
    </location>
</feature>
<sequence>MAGLFSSGSQISPSQPLDKIAARHRHEMPAALRLFLRGPGGTREGGGGLLSYLLFEPGYCSELIELGYQDAMAKKSELTAFLRLERPEFA</sequence>
<protein>
    <submittedName>
        <fullName evidence="2">NTE family protein</fullName>
    </submittedName>
</protein>
<dbReference type="AlphaFoldDB" id="A0A5S5BAY4"/>
<proteinExistence type="predicted"/>
<evidence type="ECO:0000313" key="3">
    <source>
        <dbReference type="Proteomes" id="UP000324282"/>
    </source>
</evidence>
<comment type="caution">
    <text evidence="2">The sequence shown here is derived from an EMBL/GenBank/DDBJ whole genome shotgun (WGS) entry which is preliminary data.</text>
</comment>
<dbReference type="Proteomes" id="UP000324282">
    <property type="component" value="Unassembled WGS sequence"/>
</dbReference>
<evidence type="ECO:0000313" key="2">
    <source>
        <dbReference type="EMBL" id="TYP64197.1"/>
    </source>
</evidence>
<dbReference type="EMBL" id="VNHQ01000013">
    <property type="protein sequence ID" value="TYP64197.1"/>
    <property type="molecule type" value="Genomic_DNA"/>
</dbReference>
<feature type="compositionally biased region" description="Polar residues" evidence="1">
    <location>
        <begin position="1"/>
        <end position="15"/>
    </location>
</feature>
<evidence type="ECO:0000256" key="1">
    <source>
        <dbReference type="SAM" id="MobiDB-lite"/>
    </source>
</evidence>
<gene>
    <name evidence="2" type="ORF">A9A72_123982</name>
</gene>
<organism evidence="2 3">
    <name type="scientific">Stutzerimonas stutzeri</name>
    <name type="common">Pseudomonas stutzeri</name>
    <dbReference type="NCBI Taxonomy" id="316"/>
    <lineage>
        <taxon>Bacteria</taxon>
        <taxon>Pseudomonadati</taxon>
        <taxon>Pseudomonadota</taxon>
        <taxon>Gammaproteobacteria</taxon>
        <taxon>Pseudomonadales</taxon>
        <taxon>Pseudomonadaceae</taxon>
        <taxon>Stutzerimonas</taxon>
    </lineage>
</organism>
<name>A0A5S5BAY4_STUST</name>